<evidence type="ECO:0000313" key="1">
    <source>
        <dbReference type="EMBL" id="GAI81697.1"/>
    </source>
</evidence>
<comment type="caution">
    <text evidence="1">The sequence shown here is derived from an EMBL/GenBank/DDBJ whole genome shotgun (WGS) entry which is preliminary data.</text>
</comment>
<feature type="non-terminal residue" evidence="1">
    <location>
        <position position="1"/>
    </location>
</feature>
<organism evidence="1">
    <name type="scientific">marine sediment metagenome</name>
    <dbReference type="NCBI Taxonomy" id="412755"/>
    <lineage>
        <taxon>unclassified sequences</taxon>
        <taxon>metagenomes</taxon>
        <taxon>ecological metagenomes</taxon>
    </lineage>
</organism>
<reference evidence="1" key="1">
    <citation type="journal article" date="2014" name="Front. Microbiol.">
        <title>High frequency of phylogenetically diverse reductive dehalogenase-homologous genes in deep subseafloor sedimentary metagenomes.</title>
        <authorList>
            <person name="Kawai M."/>
            <person name="Futagami T."/>
            <person name="Toyoda A."/>
            <person name="Takaki Y."/>
            <person name="Nishi S."/>
            <person name="Hori S."/>
            <person name="Arai W."/>
            <person name="Tsubouchi T."/>
            <person name="Morono Y."/>
            <person name="Uchiyama I."/>
            <person name="Ito T."/>
            <person name="Fujiyama A."/>
            <person name="Inagaki F."/>
            <person name="Takami H."/>
        </authorList>
    </citation>
    <scope>NUCLEOTIDE SEQUENCE</scope>
    <source>
        <strain evidence="1">Expedition CK06-06</strain>
    </source>
</reference>
<proteinExistence type="predicted"/>
<dbReference type="AlphaFoldDB" id="X1RLQ6"/>
<gene>
    <name evidence="1" type="ORF">S12H4_24807</name>
</gene>
<protein>
    <submittedName>
        <fullName evidence="1">Uncharacterized protein</fullName>
    </submittedName>
</protein>
<sequence>VGMNLNISDIPIPVAVNVFYDYRLLVFSYLFKWTCMYTTSAGLGEFMSKGIAG</sequence>
<name>X1RLQ6_9ZZZZ</name>
<dbReference type="EMBL" id="BARW01013604">
    <property type="protein sequence ID" value="GAI81697.1"/>
    <property type="molecule type" value="Genomic_DNA"/>
</dbReference>
<accession>X1RLQ6</accession>